<comment type="caution">
    <text evidence="8">Lacks conserved residue(s) required for the propagation of feature annotation.</text>
</comment>
<comment type="subcellular location">
    <subcellularLocation>
        <location evidence="8">Cytoplasm</location>
    </subcellularLocation>
</comment>
<feature type="binding site" evidence="8">
    <location>
        <position position="154"/>
    </location>
    <ligand>
        <name>Zn(2+)</name>
        <dbReference type="ChEBI" id="CHEBI:29105"/>
    </ligand>
</feature>
<dbReference type="GO" id="GO:0006431">
    <property type="term" value="P:methionyl-tRNA aminoacylation"/>
    <property type="evidence" value="ECO:0007669"/>
    <property type="project" value="UniProtKB-UniRule"/>
</dbReference>
<dbReference type="AlphaFoldDB" id="A0A977L2C3"/>
<dbReference type="Gene3D" id="3.40.50.620">
    <property type="entry name" value="HUPs"/>
    <property type="match status" value="1"/>
</dbReference>
<organism evidence="12">
    <name type="scientific">Woronichinia naegeliana WA131</name>
    <dbReference type="NCBI Taxonomy" id="2824559"/>
    <lineage>
        <taxon>Bacteria</taxon>
        <taxon>Bacillati</taxon>
        <taxon>Cyanobacteriota</taxon>
        <taxon>Cyanophyceae</taxon>
        <taxon>Synechococcales</taxon>
        <taxon>Coelosphaeriaceae</taxon>
        <taxon>Woronichinia</taxon>
    </lineage>
</organism>
<dbReference type="EMBL" id="CP073041">
    <property type="protein sequence ID" value="UXE64289.1"/>
    <property type="molecule type" value="Genomic_DNA"/>
</dbReference>
<feature type="short sequence motif" description="'HIGH' region" evidence="8">
    <location>
        <begin position="18"/>
        <end position="28"/>
    </location>
</feature>
<proteinExistence type="inferred from homology"/>
<feature type="binding site" evidence="8">
    <location>
        <position position="136"/>
    </location>
    <ligand>
        <name>Zn(2+)</name>
        <dbReference type="ChEBI" id="CHEBI:29105"/>
    </ligand>
</feature>
<keyword evidence="6 8" id="KW-0030">Aminoacyl-tRNA synthetase</keyword>
<dbReference type="NCBIfam" id="TIGR00398">
    <property type="entry name" value="metG"/>
    <property type="match status" value="1"/>
</dbReference>
<dbReference type="GO" id="GO:0004825">
    <property type="term" value="F:methionine-tRNA ligase activity"/>
    <property type="evidence" value="ECO:0007669"/>
    <property type="project" value="UniProtKB-UniRule"/>
</dbReference>
<dbReference type="KEGG" id="wna:KA717_18490"/>
<evidence type="ECO:0000256" key="7">
    <source>
        <dbReference type="ARBA" id="ARBA00047364"/>
    </source>
</evidence>
<dbReference type="HAMAP" id="MF_01228">
    <property type="entry name" value="Met_tRNA_synth_type2"/>
    <property type="match status" value="1"/>
</dbReference>
<keyword evidence="8" id="KW-0963">Cytoplasm</keyword>
<name>A0A977L2C3_9CYAN</name>
<gene>
    <name evidence="8 12" type="primary">metG</name>
    <name evidence="12" type="ORF">KA717_18490</name>
</gene>
<feature type="binding site" evidence="8">
    <location>
        <position position="133"/>
    </location>
    <ligand>
        <name>Zn(2+)</name>
        <dbReference type="ChEBI" id="CHEBI:29105"/>
    </ligand>
</feature>
<dbReference type="SUPFAM" id="SSF52374">
    <property type="entry name" value="Nucleotidylyl transferase"/>
    <property type="match status" value="1"/>
</dbReference>
<evidence type="ECO:0000259" key="10">
    <source>
        <dbReference type="Pfam" id="PF09334"/>
    </source>
</evidence>
<dbReference type="Pfam" id="PF09334">
    <property type="entry name" value="tRNA-synt_1g"/>
    <property type="match status" value="2"/>
</dbReference>
<evidence type="ECO:0000313" key="12">
    <source>
        <dbReference type="EMBL" id="UXE64289.1"/>
    </source>
</evidence>
<dbReference type="PRINTS" id="PR01041">
    <property type="entry name" value="TRNASYNTHMET"/>
</dbReference>
<evidence type="ECO:0000256" key="2">
    <source>
        <dbReference type="ARBA" id="ARBA00022598"/>
    </source>
</evidence>
<evidence type="ECO:0000256" key="6">
    <source>
        <dbReference type="ARBA" id="ARBA00023146"/>
    </source>
</evidence>
<dbReference type="NCBIfam" id="NF008900">
    <property type="entry name" value="PRK12267.1"/>
    <property type="match status" value="1"/>
</dbReference>
<sequence>MDPVLNPKKKFVLTTPLYYVNDVPHLGSAYTTMVADTVARFKRLQGYSVLLITGTDEHGQKIQRTAEAKGLNPQTHCDAIAASFEQLWQKLNIQYDRFSRTTNPRHAEIVKAFYNRVWEQGDIYGAQQQGWYCVACEEFKEQRELLADGCCPLHPNLRAEWRDEENYFFRLSRYQTQLEELYATHPDFIQPESRRNEVLNFVTQGLQDFSISRVNVDWGFPVPSDPNHTIYVWFDALLGYVTALLEADQEPTLENALAQWWPINLHLIGKDILRFHAVYWPAMLLSAGLTLPKQVFGHGFLTKDGHKMSKSLGNTLDPVELVDRYGSDAVRYYFLKEIELGRDGDFSETRFINILNADLANDLGNLLNRTLGMVKKYCQGQGPQLTAQDLPAGNALFVLGKTLGDRVIEAYDTLAFTQACEEIFTLVRASNKYIDETAPWSLFKQGLQREVEIVLYSVLESIRLAAYLLSPIIPDLSTAIYQQLGFTLDFNQWSELLPQANFEIHCQWGAFLLPKTPNQAKPIFVRLELPTTQTPT</sequence>
<dbReference type="GO" id="GO:0005737">
    <property type="term" value="C:cytoplasm"/>
    <property type="evidence" value="ECO:0007669"/>
    <property type="project" value="UniProtKB-SubCell"/>
</dbReference>
<dbReference type="EC" id="6.1.1.10" evidence="8"/>
<dbReference type="Gene3D" id="1.10.730.10">
    <property type="entry name" value="Isoleucyl-tRNA Synthetase, Domain 1"/>
    <property type="match status" value="1"/>
</dbReference>
<dbReference type="InterPro" id="IPR041872">
    <property type="entry name" value="Anticodon_Met"/>
</dbReference>
<evidence type="ECO:0000256" key="3">
    <source>
        <dbReference type="ARBA" id="ARBA00022741"/>
    </source>
</evidence>
<keyword evidence="5 8" id="KW-0648">Protein biosynthesis</keyword>
<comment type="subunit">
    <text evidence="8">Monomer.</text>
</comment>
<dbReference type="FunFam" id="2.170.220.10:FF:000001">
    <property type="entry name" value="methionine--tRNA ligase, mitochondrial"/>
    <property type="match status" value="1"/>
</dbReference>
<evidence type="ECO:0000256" key="8">
    <source>
        <dbReference type="HAMAP-Rule" id="MF_01228"/>
    </source>
</evidence>
<comment type="function">
    <text evidence="1 8">Is required not only for elongation of protein synthesis but also for the initiation of all mRNA translation through initiator tRNA(fMet) aminoacylation.</text>
</comment>
<keyword evidence="4 8" id="KW-0067">ATP-binding</keyword>
<feature type="short sequence motif" description="'KMSKS' region" evidence="8">
    <location>
        <begin position="307"/>
        <end position="311"/>
    </location>
</feature>
<dbReference type="InterPro" id="IPR033911">
    <property type="entry name" value="MetRS_core"/>
</dbReference>
<dbReference type="InterPro" id="IPR014729">
    <property type="entry name" value="Rossmann-like_a/b/a_fold"/>
</dbReference>
<dbReference type="CDD" id="cd00814">
    <property type="entry name" value="MetRS_core"/>
    <property type="match status" value="1"/>
</dbReference>
<dbReference type="InterPro" id="IPR023457">
    <property type="entry name" value="Met-tRNA_synth_2"/>
</dbReference>
<evidence type="ECO:0000256" key="5">
    <source>
        <dbReference type="ARBA" id="ARBA00022917"/>
    </source>
</evidence>
<dbReference type="PANTHER" id="PTHR43326">
    <property type="entry name" value="METHIONYL-TRNA SYNTHETASE"/>
    <property type="match status" value="1"/>
</dbReference>
<comment type="catalytic activity">
    <reaction evidence="7 8">
        <text>tRNA(Met) + L-methionine + ATP = L-methionyl-tRNA(Met) + AMP + diphosphate</text>
        <dbReference type="Rhea" id="RHEA:13481"/>
        <dbReference type="Rhea" id="RHEA-COMP:9667"/>
        <dbReference type="Rhea" id="RHEA-COMP:9698"/>
        <dbReference type="ChEBI" id="CHEBI:30616"/>
        <dbReference type="ChEBI" id="CHEBI:33019"/>
        <dbReference type="ChEBI" id="CHEBI:57844"/>
        <dbReference type="ChEBI" id="CHEBI:78442"/>
        <dbReference type="ChEBI" id="CHEBI:78530"/>
        <dbReference type="ChEBI" id="CHEBI:456215"/>
        <dbReference type="EC" id="6.1.1.10"/>
    </reaction>
</comment>
<dbReference type="Pfam" id="PF19303">
    <property type="entry name" value="Anticodon_3"/>
    <property type="match status" value="1"/>
</dbReference>
<feature type="binding site" evidence="8">
    <location>
        <position position="151"/>
    </location>
    <ligand>
        <name>Zn(2+)</name>
        <dbReference type="ChEBI" id="CHEBI:29105"/>
    </ligand>
</feature>
<dbReference type="CDD" id="cd07957">
    <property type="entry name" value="Anticodon_Ia_Met"/>
    <property type="match status" value="1"/>
</dbReference>
<evidence type="ECO:0000256" key="1">
    <source>
        <dbReference type="ARBA" id="ARBA00003314"/>
    </source>
</evidence>
<evidence type="ECO:0000256" key="9">
    <source>
        <dbReference type="RuleBase" id="RU363039"/>
    </source>
</evidence>
<dbReference type="PANTHER" id="PTHR43326:SF1">
    <property type="entry name" value="METHIONINE--TRNA LIGASE, MITOCHONDRIAL"/>
    <property type="match status" value="1"/>
</dbReference>
<dbReference type="Gene3D" id="2.170.220.10">
    <property type="match status" value="1"/>
</dbReference>
<comment type="similarity">
    <text evidence="9">Belongs to the class-I aminoacyl-tRNA synthetase family.</text>
</comment>
<keyword evidence="2 8" id="KW-0436">Ligase</keyword>
<dbReference type="SUPFAM" id="SSF47323">
    <property type="entry name" value="Anticodon-binding domain of a subclass of class I aminoacyl-tRNA synthetases"/>
    <property type="match status" value="1"/>
</dbReference>
<evidence type="ECO:0000256" key="4">
    <source>
        <dbReference type="ARBA" id="ARBA00022840"/>
    </source>
</evidence>
<evidence type="ECO:0000259" key="11">
    <source>
        <dbReference type="Pfam" id="PF19303"/>
    </source>
</evidence>
<keyword evidence="3 8" id="KW-0547">Nucleotide-binding</keyword>
<dbReference type="GO" id="GO:0005524">
    <property type="term" value="F:ATP binding"/>
    <property type="evidence" value="ECO:0007669"/>
    <property type="project" value="UniProtKB-UniRule"/>
</dbReference>
<feature type="domain" description="Methionyl-tRNA synthetase anticodon-binding" evidence="11">
    <location>
        <begin position="409"/>
        <end position="495"/>
    </location>
</feature>
<reference evidence="12" key="1">
    <citation type="submission" date="2021-04" db="EMBL/GenBank/DDBJ databases">
        <title>Genome sequence of Woronichinia naegeliana from Washington state freshwater lake bloom.</title>
        <authorList>
            <person name="Dreher T.W."/>
        </authorList>
    </citation>
    <scope>NUCLEOTIDE SEQUENCE</scope>
    <source>
        <strain evidence="12">WA131</strain>
    </source>
</reference>
<dbReference type="InterPro" id="IPR014758">
    <property type="entry name" value="Met-tRNA_synth"/>
</dbReference>
<accession>A0A977L2C3</accession>
<feature type="domain" description="Methionyl/Leucyl tRNA synthetase" evidence="10">
    <location>
        <begin position="159"/>
        <end position="371"/>
    </location>
</feature>
<dbReference type="Proteomes" id="UP001065613">
    <property type="component" value="Chromosome"/>
</dbReference>
<dbReference type="InterPro" id="IPR009080">
    <property type="entry name" value="tRNAsynth_Ia_anticodon-bd"/>
</dbReference>
<protein>
    <recommendedName>
        <fullName evidence="8">Methionine--tRNA ligase</fullName>
        <ecNumber evidence="8">6.1.1.10</ecNumber>
    </recommendedName>
    <alternativeName>
        <fullName evidence="8">Methionyl-tRNA synthetase</fullName>
        <shortName evidence="8">MetRS</shortName>
    </alternativeName>
</protein>
<feature type="domain" description="Methionyl/Leucyl tRNA synthetase" evidence="10">
    <location>
        <begin position="12"/>
        <end position="152"/>
    </location>
</feature>
<dbReference type="InterPro" id="IPR015413">
    <property type="entry name" value="Methionyl/Leucyl_tRNA_Synth"/>
</dbReference>